<protein>
    <recommendedName>
        <fullName evidence="3">Lipopolysaccharide assembly protein B</fullName>
    </recommendedName>
</protein>
<keyword evidence="3" id="KW-0479">Metal-binding</keyword>
<dbReference type="GO" id="GO:0046890">
    <property type="term" value="P:regulation of lipid biosynthetic process"/>
    <property type="evidence" value="ECO:0007669"/>
    <property type="project" value="UniProtKB-UniRule"/>
</dbReference>
<feature type="topological domain" description="Cytoplasmic" evidence="3">
    <location>
        <begin position="21"/>
        <end position="387"/>
    </location>
</feature>
<comment type="similarity">
    <text evidence="3">Belongs to the LapB family.</text>
</comment>
<dbReference type="PANTHER" id="PTHR45586:SF1">
    <property type="entry name" value="LIPOPOLYSACCHARIDE ASSEMBLY PROTEIN B"/>
    <property type="match status" value="1"/>
</dbReference>
<dbReference type="InterPro" id="IPR030865">
    <property type="entry name" value="LapB"/>
</dbReference>
<dbReference type="RefSeq" id="WP_134358059.1">
    <property type="nucleotide sequence ID" value="NZ_CP038033.1"/>
</dbReference>
<keyword evidence="2 3" id="KW-0802">TPR repeat</keyword>
<dbReference type="EMBL" id="CP038033">
    <property type="protein sequence ID" value="QBQ54868.1"/>
    <property type="molecule type" value="Genomic_DNA"/>
</dbReference>
<dbReference type="SMART" id="SM00028">
    <property type="entry name" value="TPR"/>
    <property type="match status" value="4"/>
</dbReference>
<keyword evidence="3" id="KW-1133">Transmembrane helix</keyword>
<dbReference type="InterPro" id="IPR011990">
    <property type="entry name" value="TPR-like_helical_dom_sf"/>
</dbReference>
<name>A0A4P7BXI4_9GAMM</name>
<accession>A0A4P7BXI4</accession>
<dbReference type="KEGG" id="nwr:E3U44_10345"/>
<evidence type="ECO:0000256" key="2">
    <source>
        <dbReference type="ARBA" id="ARBA00022803"/>
    </source>
</evidence>
<gene>
    <name evidence="3 4" type="primary">lapB</name>
    <name evidence="4" type="ORF">E3U44_10345</name>
</gene>
<dbReference type="GO" id="GO:0008653">
    <property type="term" value="P:lipopolysaccharide metabolic process"/>
    <property type="evidence" value="ECO:0007669"/>
    <property type="project" value="InterPro"/>
</dbReference>
<keyword evidence="5" id="KW-1185">Reference proteome</keyword>
<evidence type="ECO:0000256" key="3">
    <source>
        <dbReference type="HAMAP-Rule" id="MF_00994"/>
    </source>
</evidence>
<proteinExistence type="inferred from homology"/>
<dbReference type="Pfam" id="PF13176">
    <property type="entry name" value="TPR_7"/>
    <property type="match status" value="1"/>
</dbReference>
<keyword evidence="3" id="KW-0408">Iron</keyword>
<organism evidence="4 5">
    <name type="scientific">Nitrosococcus wardiae</name>
    <dbReference type="NCBI Taxonomy" id="1814290"/>
    <lineage>
        <taxon>Bacteria</taxon>
        <taxon>Pseudomonadati</taxon>
        <taxon>Pseudomonadota</taxon>
        <taxon>Gammaproteobacteria</taxon>
        <taxon>Chromatiales</taxon>
        <taxon>Chromatiaceae</taxon>
        <taxon>Nitrosococcus</taxon>
    </lineage>
</organism>
<dbReference type="PANTHER" id="PTHR45586">
    <property type="entry name" value="TPR REPEAT-CONTAINING PROTEIN PA4667"/>
    <property type="match status" value="1"/>
</dbReference>
<dbReference type="Gene3D" id="1.25.40.10">
    <property type="entry name" value="Tetratricopeptide repeat domain"/>
    <property type="match status" value="2"/>
</dbReference>
<dbReference type="SUPFAM" id="SSF48452">
    <property type="entry name" value="TPR-like"/>
    <property type="match status" value="2"/>
</dbReference>
<keyword evidence="3" id="KW-0472">Membrane</keyword>
<feature type="binding site" evidence="3">
    <location>
        <position position="371"/>
    </location>
    <ligand>
        <name>Fe cation</name>
        <dbReference type="ChEBI" id="CHEBI:24875"/>
    </ligand>
</feature>
<dbReference type="NCBIfam" id="NF008757">
    <property type="entry name" value="PRK11788.1-5"/>
    <property type="match status" value="1"/>
</dbReference>
<reference evidence="4 5" key="1">
    <citation type="submission" date="2019-03" db="EMBL/GenBank/DDBJ databases">
        <title>The genome sequence of Nitrosococcus wardiae strain D1FHST reveals the archetypal metabolic capacity of ammonia-oxidizing Gammaproteobacteria.</title>
        <authorList>
            <person name="Wang L."/>
            <person name="Lim C.K."/>
            <person name="Hanson T.E."/>
            <person name="Dang H."/>
            <person name="Klotz M.G."/>
        </authorList>
    </citation>
    <scope>NUCLEOTIDE SEQUENCE [LARGE SCALE GENOMIC DNA]</scope>
    <source>
        <strain evidence="4 5">D1FHS</strain>
    </source>
</reference>
<dbReference type="Pfam" id="PF25058">
    <property type="entry name" value="ARM_TT21"/>
    <property type="match status" value="1"/>
</dbReference>
<evidence type="ECO:0000256" key="1">
    <source>
        <dbReference type="ARBA" id="ARBA00022737"/>
    </source>
</evidence>
<dbReference type="AlphaFoldDB" id="A0A4P7BXI4"/>
<feature type="binding site" evidence="3">
    <location>
        <position position="360"/>
    </location>
    <ligand>
        <name>Fe cation</name>
        <dbReference type="ChEBI" id="CHEBI:24875"/>
    </ligand>
</feature>
<keyword evidence="1 3" id="KW-0677">Repeat</keyword>
<dbReference type="InterPro" id="IPR019734">
    <property type="entry name" value="TPR_rpt"/>
</dbReference>
<keyword evidence="3" id="KW-1003">Cell membrane</keyword>
<comment type="subcellular location">
    <subcellularLocation>
        <location evidence="3">Cell inner membrane</location>
        <topology evidence="3">Single-pass membrane protein</topology>
        <orientation evidence="3">Cytoplasmic side</orientation>
    </subcellularLocation>
</comment>
<keyword evidence="3" id="KW-0997">Cell inner membrane</keyword>
<dbReference type="InterPro" id="IPR051012">
    <property type="entry name" value="CellSynth/LPSAsmb/PSIAsmb"/>
</dbReference>
<feature type="binding site" evidence="3">
    <location>
        <position position="357"/>
    </location>
    <ligand>
        <name>Fe cation</name>
        <dbReference type="ChEBI" id="CHEBI:24875"/>
    </ligand>
</feature>
<evidence type="ECO:0000313" key="5">
    <source>
        <dbReference type="Proteomes" id="UP000294325"/>
    </source>
</evidence>
<dbReference type="GO" id="GO:0009898">
    <property type="term" value="C:cytoplasmic side of plasma membrane"/>
    <property type="evidence" value="ECO:0007669"/>
    <property type="project" value="UniProtKB-UniRule"/>
</dbReference>
<dbReference type="HAMAP" id="MF_00994">
    <property type="entry name" value="LPS_assembly_LapB"/>
    <property type="match status" value="1"/>
</dbReference>
<dbReference type="GO" id="GO:0005506">
    <property type="term" value="F:iron ion binding"/>
    <property type="evidence" value="ECO:0007669"/>
    <property type="project" value="UniProtKB-UniRule"/>
</dbReference>
<comment type="function">
    <text evidence="3">Modulates cellular lipopolysaccharide (LPS) levels by regulating LpxC, which is involved in lipid A biosynthesis. May act by modulating the proteolytic activity of FtsH towards LpxC. May also coordinate assembly of proteins involved in LPS synthesis at the plasma membrane.</text>
</comment>
<dbReference type="OrthoDB" id="507476at2"/>
<dbReference type="Proteomes" id="UP000294325">
    <property type="component" value="Chromosome"/>
</dbReference>
<feature type="binding site" evidence="3">
    <location>
        <position position="374"/>
    </location>
    <ligand>
        <name>Fe cation</name>
        <dbReference type="ChEBI" id="CHEBI:24875"/>
    </ligand>
</feature>
<evidence type="ECO:0000313" key="4">
    <source>
        <dbReference type="EMBL" id="QBQ54868.1"/>
    </source>
</evidence>
<sequence>MVEWLLLLLPVAAASGWLAGKRSAEAANRNSHSQLNSAYFAGLNYLLNEQPDKAIDTLLDVLEVDSDTIEPHLALGNLFRRRGEVGRAIRVHQNLVERPYLNNSQREQALLELGLDYMRAGMLDRAESLFLEALKRKSHISIALHQLLDIYQQEKDWHQAIAIAQKLHEESGEATESMIAHFYCELAEQRWAQKQIMEATQFIKQALASDWRCVRATLLQARLAMEQGDYKMAIVCLRRVESQDSDYLSEILKPLSECYQCLGRQGKFFSWLSEALARHPGSTPLILARAAYLQRQGEQEKSRRFLIEQLRRHPSVEGLQQLLALGMPKDIKAVLEPWSLIEEVTRHLLKAKSNYVCCFCGFSGKYCYWQCPSCKRWGTVKPFIVDI</sequence>
<keyword evidence="3" id="KW-0812">Transmembrane</keyword>